<dbReference type="AlphaFoldDB" id="A0A8T0NY02"/>
<keyword evidence="3" id="KW-1185">Reference proteome</keyword>
<proteinExistence type="predicted"/>
<accession>A0A8T0NY02</accession>
<evidence type="ECO:0000313" key="2">
    <source>
        <dbReference type="EMBL" id="KAG2551544.1"/>
    </source>
</evidence>
<evidence type="ECO:0000313" key="3">
    <source>
        <dbReference type="Proteomes" id="UP000823388"/>
    </source>
</evidence>
<gene>
    <name evidence="2" type="ORF">PVAP13_9KG376950</name>
</gene>
<evidence type="ECO:0000256" key="1">
    <source>
        <dbReference type="SAM" id="MobiDB-lite"/>
    </source>
</evidence>
<protein>
    <submittedName>
        <fullName evidence="2">Uncharacterized protein</fullName>
    </submittedName>
</protein>
<dbReference type="Proteomes" id="UP000823388">
    <property type="component" value="Chromosome 9K"/>
</dbReference>
<feature type="compositionally biased region" description="Pro residues" evidence="1">
    <location>
        <begin position="44"/>
        <end position="56"/>
    </location>
</feature>
<reference evidence="2" key="1">
    <citation type="submission" date="2020-05" db="EMBL/GenBank/DDBJ databases">
        <title>WGS assembly of Panicum virgatum.</title>
        <authorList>
            <person name="Lovell J.T."/>
            <person name="Jenkins J."/>
            <person name="Shu S."/>
            <person name="Juenger T.E."/>
            <person name="Schmutz J."/>
        </authorList>
    </citation>
    <scope>NUCLEOTIDE SEQUENCE</scope>
    <source>
        <strain evidence="2">AP13</strain>
    </source>
</reference>
<dbReference type="EMBL" id="CM029053">
    <property type="protein sequence ID" value="KAG2551544.1"/>
    <property type="molecule type" value="Genomic_DNA"/>
</dbReference>
<feature type="region of interest" description="Disordered" evidence="1">
    <location>
        <begin position="1"/>
        <end position="132"/>
    </location>
</feature>
<feature type="compositionally biased region" description="Basic and acidic residues" evidence="1">
    <location>
        <begin position="88"/>
        <end position="99"/>
    </location>
</feature>
<sequence>MRAPPSEAAHGKSPHLPPSREMVSHAGRHLHPRRAEHPVQGLQKPPPAATRAPPGPANGARATDRIAPAPRVHYLATARGPTTPVPSRYEEEKKKKEEFSGSIWRQRGPVRLDERSEPARLPCGGGDAKHRSDLQLLGISKELIKNWGS</sequence>
<name>A0A8T0NY02_PANVG</name>
<comment type="caution">
    <text evidence="2">The sequence shown here is derived from an EMBL/GenBank/DDBJ whole genome shotgun (WGS) entry which is preliminary data.</text>
</comment>
<organism evidence="2 3">
    <name type="scientific">Panicum virgatum</name>
    <name type="common">Blackwell switchgrass</name>
    <dbReference type="NCBI Taxonomy" id="38727"/>
    <lineage>
        <taxon>Eukaryota</taxon>
        <taxon>Viridiplantae</taxon>
        <taxon>Streptophyta</taxon>
        <taxon>Embryophyta</taxon>
        <taxon>Tracheophyta</taxon>
        <taxon>Spermatophyta</taxon>
        <taxon>Magnoliopsida</taxon>
        <taxon>Liliopsida</taxon>
        <taxon>Poales</taxon>
        <taxon>Poaceae</taxon>
        <taxon>PACMAD clade</taxon>
        <taxon>Panicoideae</taxon>
        <taxon>Panicodae</taxon>
        <taxon>Paniceae</taxon>
        <taxon>Panicinae</taxon>
        <taxon>Panicum</taxon>
        <taxon>Panicum sect. Hiantes</taxon>
    </lineage>
</organism>